<dbReference type="Pfam" id="PF00266">
    <property type="entry name" value="Aminotran_5"/>
    <property type="match status" value="1"/>
</dbReference>
<keyword evidence="3 5" id="KW-0663">Pyridoxal phosphate</keyword>
<evidence type="ECO:0000256" key="2">
    <source>
        <dbReference type="ARBA" id="ARBA00009236"/>
    </source>
</evidence>
<dbReference type="InterPro" id="IPR015424">
    <property type="entry name" value="PyrdxlP-dep_Trfase"/>
</dbReference>
<dbReference type="InterPro" id="IPR024169">
    <property type="entry name" value="SP_NH2Trfase/AEP_transaminase"/>
</dbReference>
<name>A0A7C0XBD7_UNCW3</name>
<dbReference type="SUPFAM" id="SSF53383">
    <property type="entry name" value="PLP-dependent transferases"/>
    <property type="match status" value="1"/>
</dbReference>
<organism evidence="7">
    <name type="scientific">candidate division WOR-3 bacterium</name>
    <dbReference type="NCBI Taxonomy" id="2052148"/>
    <lineage>
        <taxon>Bacteria</taxon>
        <taxon>Bacteria division WOR-3</taxon>
    </lineage>
</organism>
<evidence type="ECO:0000256" key="3">
    <source>
        <dbReference type="ARBA" id="ARBA00022898"/>
    </source>
</evidence>
<dbReference type="Gene3D" id="3.40.640.10">
    <property type="entry name" value="Type I PLP-dependent aspartate aminotransferase-like (Major domain)"/>
    <property type="match status" value="1"/>
</dbReference>
<evidence type="ECO:0000313" key="7">
    <source>
        <dbReference type="EMBL" id="HDM90502.1"/>
    </source>
</evidence>
<comment type="caution">
    <text evidence="7">The sequence shown here is derived from an EMBL/GenBank/DDBJ whole genome shotgun (WGS) entry which is preliminary data.</text>
</comment>
<reference evidence="7" key="1">
    <citation type="journal article" date="2020" name="mSystems">
        <title>Genome- and Community-Level Interaction Insights into Carbon Utilization and Element Cycling Functions of Hydrothermarchaeota in Hydrothermal Sediment.</title>
        <authorList>
            <person name="Zhou Z."/>
            <person name="Liu Y."/>
            <person name="Xu W."/>
            <person name="Pan J."/>
            <person name="Luo Z.H."/>
            <person name="Li M."/>
        </authorList>
    </citation>
    <scope>NUCLEOTIDE SEQUENCE [LARGE SCALE GENOMIC DNA]</scope>
    <source>
        <strain evidence="7">HyVt-237</strain>
    </source>
</reference>
<evidence type="ECO:0000256" key="5">
    <source>
        <dbReference type="PIRSR" id="PIRSR000524-50"/>
    </source>
</evidence>
<keyword evidence="7" id="KW-0808">Transferase</keyword>
<gene>
    <name evidence="7" type="ORF">ENG67_04770</name>
</gene>
<comment type="similarity">
    <text evidence="2">Belongs to the class-V pyridoxal-phosphate-dependent aminotransferase family.</text>
</comment>
<evidence type="ECO:0000256" key="4">
    <source>
        <dbReference type="PIRSR" id="PIRSR000524-1"/>
    </source>
</evidence>
<dbReference type="Proteomes" id="UP000885931">
    <property type="component" value="Unassembled WGS sequence"/>
</dbReference>
<protein>
    <submittedName>
        <fullName evidence="7">Alanine--glyoxylate aminotransferase family protein</fullName>
    </submittedName>
</protein>
<sequence>MHKKLFIPGPTEVREEILRAQANPMIGHRSSDFSALYERVIEKLRKLFGTDRKAFVFTSSATGVMEGAIRNTVNRNLISFINGAFSKRWHDIALKNGKEVDAVEVEWGRAIKPEMVEDALKKKHYEAVLVTHNETSTGVMNPLGEIAEVLNDHPDTLLLVDAVSSLGGAPIDIDRWDIDVIFASVQKCFALPPGITVTFVSDRALEKAKNVENRGYYFDFLTMLKYYEERKQTPATPAISLLYALDLQLDKMAEEGMENRFRRHREMAEMAREWGRKHFELFAEPGYESLTVTTIRNTRGISVSKLNEELAKRGFVISNGYGKLKEKTFRIGHMGDLTKEDLSELLKNIDEILELER</sequence>
<evidence type="ECO:0000259" key="6">
    <source>
        <dbReference type="Pfam" id="PF00266"/>
    </source>
</evidence>
<accession>A0A7C0XBD7</accession>
<dbReference type="GO" id="GO:0004760">
    <property type="term" value="F:L-serine-pyruvate transaminase activity"/>
    <property type="evidence" value="ECO:0007669"/>
    <property type="project" value="TreeGrafter"/>
</dbReference>
<proteinExistence type="inferred from homology"/>
<evidence type="ECO:0000256" key="1">
    <source>
        <dbReference type="ARBA" id="ARBA00001933"/>
    </source>
</evidence>
<dbReference type="Gene3D" id="3.90.1150.10">
    <property type="entry name" value="Aspartate Aminotransferase, domain 1"/>
    <property type="match status" value="1"/>
</dbReference>
<dbReference type="InterPro" id="IPR015422">
    <property type="entry name" value="PyrdxlP-dep_Trfase_small"/>
</dbReference>
<dbReference type="GO" id="GO:0008453">
    <property type="term" value="F:alanine-glyoxylate transaminase activity"/>
    <property type="evidence" value="ECO:0007669"/>
    <property type="project" value="TreeGrafter"/>
</dbReference>
<dbReference type="InterPro" id="IPR000192">
    <property type="entry name" value="Aminotrans_V_dom"/>
</dbReference>
<dbReference type="InterPro" id="IPR015421">
    <property type="entry name" value="PyrdxlP-dep_Trfase_major"/>
</dbReference>
<dbReference type="EMBL" id="DRBW01000182">
    <property type="protein sequence ID" value="HDM90502.1"/>
    <property type="molecule type" value="Genomic_DNA"/>
</dbReference>
<keyword evidence="7" id="KW-0032">Aminotransferase</keyword>
<dbReference type="PANTHER" id="PTHR21152:SF40">
    <property type="entry name" value="ALANINE--GLYOXYLATE AMINOTRANSFERASE"/>
    <property type="match status" value="1"/>
</dbReference>
<feature type="modified residue" description="N6-(pyridoxal phosphate)lysine" evidence="5">
    <location>
        <position position="187"/>
    </location>
</feature>
<feature type="domain" description="Aminotransferase class V" evidence="6">
    <location>
        <begin position="17"/>
        <end position="320"/>
    </location>
</feature>
<dbReference type="GO" id="GO:0019265">
    <property type="term" value="P:glycine biosynthetic process, by transamination of glyoxylate"/>
    <property type="evidence" value="ECO:0007669"/>
    <property type="project" value="TreeGrafter"/>
</dbReference>
<dbReference type="PIRSF" id="PIRSF000524">
    <property type="entry name" value="SPT"/>
    <property type="match status" value="1"/>
</dbReference>
<comment type="cofactor">
    <cofactor evidence="1 5">
        <name>pyridoxal 5'-phosphate</name>
        <dbReference type="ChEBI" id="CHEBI:597326"/>
    </cofactor>
</comment>
<dbReference type="AlphaFoldDB" id="A0A7C0XBD7"/>
<feature type="binding site" evidence="4">
    <location>
        <position position="330"/>
    </location>
    <ligand>
        <name>substrate</name>
    </ligand>
</feature>
<dbReference type="PANTHER" id="PTHR21152">
    <property type="entry name" value="AMINOTRANSFERASE CLASS V"/>
    <property type="match status" value="1"/>
</dbReference>